<feature type="region of interest" description="Disordered" evidence="1">
    <location>
        <begin position="1"/>
        <end position="20"/>
    </location>
</feature>
<dbReference type="AlphaFoldDB" id="A0A2Z6EZB8"/>
<evidence type="ECO:0000313" key="2">
    <source>
        <dbReference type="EMBL" id="BBE10946.1"/>
    </source>
</evidence>
<gene>
    <name evidence="2" type="ORF">HH1059_02170</name>
</gene>
<reference evidence="2" key="1">
    <citation type="submission" date="2016-02" db="EMBL/GenBank/DDBJ databases">
        <title>Halorhodospira halochloris DSM-1059 complete genome, version 2.</title>
        <authorList>
            <person name="Tsukatani Y."/>
        </authorList>
    </citation>
    <scope>NUCLEOTIDE SEQUENCE</scope>
    <source>
        <strain evidence="2">DSM 1059</strain>
    </source>
</reference>
<dbReference type="KEGG" id="hhk:HH1059_02170"/>
<accession>A0A2Z6EZB8</accession>
<name>A0A2Z6EZB8_HALHR</name>
<dbReference type="EMBL" id="AP017372">
    <property type="protein sequence ID" value="BBE10946.1"/>
    <property type="molecule type" value="Genomic_DNA"/>
</dbReference>
<evidence type="ECO:0000256" key="1">
    <source>
        <dbReference type="SAM" id="MobiDB-lite"/>
    </source>
</evidence>
<keyword evidence="3" id="KW-1185">Reference proteome</keyword>
<dbReference type="Proteomes" id="UP000218890">
    <property type="component" value="Chromosome"/>
</dbReference>
<proteinExistence type="predicted"/>
<protein>
    <submittedName>
        <fullName evidence="2">Uncharacterized protein</fullName>
    </submittedName>
</protein>
<sequence length="91" mass="9890">MQAPGATQWRSNNSGDAMTRAGNLGQGALYRVKEIAAQQQIIGRITGKAQLWKDDPVGTQLIPSVSDTIDDLLPIGRYIADPKRQLDHGYA</sequence>
<organism evidence="2 3">
    <name type="scientific">Halorhodospira halochloris</name>
    <name type="common">Ectothiorhodospira halochloris</name>
    <dbReference type="NCBI Taxonomy" id="1052"/>
    <lineage>
        <taxon>Bacteria</taxon>
        <taxon>Pseudomonadati</taxon>
        <taxon>Pseudomonadota</taxon>
        <taxon>Gammaproteobacteria</taxon>
        <taxon>Chromatiales</taxon>
        <taxon>Ectothiorhodospiraceae</taxon>
        <taxon>Halorhodospira</taxon>
    </lineage>
</organism>
<evidence type="ECO:0000313" key="3">
    <source>
        <dbReference type="Proteomes" id="UP000218890"/>
    </source>
</evidence>